<proteinExistence type="predicted"/>
<evidence type="ECO:0000313" key="4">
    <source>
        <dbReference type="Proteomes" id="UP000218209"/>
    </source>
</evidence>
<feature type="compositionally biased region" description="Low complexity" evidence="1">
    <location>
        <begin position="194"/>
        <end position="211"/>
    </location>
</feature>
<accession>A0A1X6NR42</accession>
<feature type="region of interest" description="Disordered" evidence="1">
    <location>
        <begin position="139"/>
        <end position="252"/>
    </location>
</feature>
<feature type="compositionally biased region" description="Low complexity" evidence="1">
    <location>
        <begin position="259"/>
        <end position="271"/>
    </location>
</feature>
<feature type="compositionally biased region" description="Low complexity" evidence="1">
    <location>
        <begin position="224"/>
        <end position="241"/>
    </location>
</feature>
<reference evidence="3 4" key="1">
    <citation type="submission" date="2017-03" db="EMBL/GenBank/DDBJ databases">
        <title>WGS assembly of Porphyra umbilicalis.</title>
        <authorList>
            <person name="Brawley S.H."/>
            <person name="Blouin N.A."/>
            <person name="Ficko-Blean E."/>
            <person name="Wheeler G.L."/>
            <person name="Lohr M."/>
            <person name="Goodson H.V."/>
            <person name="Jenkins J.W."/>
            <person name="Blaby-Haas C.E."/>
            <person name="Helliwell K.E."/>
            <person name="Chan C."/>
            <person name="Marriage T."/>
            <person name="Bhattacharya D."/>
            <person name="Klein A.S."/>
            <person name="Badis Y."/>
            <person name="Brodie J."/>
            <person name="Cao Y."/>
            <person name="Collen J."/>
            <person name="Dittami S.M."/>
            <person name="Gachon C.M."/>
            <person name="Green B.R."/>
            <person name="Karpowicz S."/>
            <person name="Kim J.W."/>
            <person name="Kudahl U."/>
            <person name="Lin S."/>
            <person name="Michel G."/>
            <person name="Mittag M."/>
            <person name="Olson B.J."/>
            <person name="Pangilinan J."/>
            <person name="Peng Y."/>
            <person name="Qiu H."/>
            <person name="Shu S."/>
            <person name="Singer J.T."/>
            <person name="Smith A.G."/>
            <person name="Sprecher B.N."/>
            <person name="Wagner V."/>
            <person name="Wang W."/>
            <person name="Wang Z.-Y."/>
            <person name="Yan J."/>
            <person name="Yarish C."/>
            <person name="Zoeuner-Riek S."/>
            <person name="Zhuang Y."/>
            <person name="Zou Y."/>
            <person name="Lindquist E.A."/>
            <person name="Grimwood J."/>
            <person name="Barry K."/>
            <person name="Rokhsar D.S."/>
            <person name="Schmutz J."/>
            <person name="Stiller J.W."/>
            <person name="Grossman A.R."/>
            <person name="Prochnik S.E."/>
        </authorList>
    </citation>
    <scope>NUCLEOTIDE SEQUENCE [LARGE SCALE GENOMIC DNA]</scope>
    <source>
        <strain evidence="3">4086291</strain>
    </source>
</reference>
<sequence>MERTTICISAARGWRWKQPDATPTIAPRSCAPRPPSLLSQPPFNHGLRFLPLIRTVVMAPRRALSAATVSAIAASAVMAVLSAAAAPAAAAPIMARDGAAIIAAAPLVDLKGFPNDEEPKHPATDADADAVVAPADALEDSDDAGADGDTAKVDAADASGLSTTARVGPVEEEVDATKPAGQTDGEDDLEKGPVVRANNDVAADKAAGGDAQTDGEDDLEKGPVVRANNDVAADKAAGGDAQTDGEDDLEKGPVVRANNDVAADKAAGGDVQTDGEDDLKADAARDATDDEVEVVLPEMEPTSAPDEDQVDAEDDPVVELVDVLDEAEEEIPVVEAST</sequence>
<organism evidence="3 4">
    <name type="scientific">Porphyra umbilicalis</name>
    <name type="common">Purple laver</name>
    <name type="synonym">Red alga</name>
    <dbReference type="NCBI Taxonomy" id="2786"/>
    <lineage>
        <taxon>Eukaryota</taxon>
        <taxon>Rhodophyta</taxon>
        <taxon>Bangiophyceae</taxon>
        <taxon>Bangiales</taxon>
        <taxon>Bangiaceae</taxon>
        <taxon>Porphyra</taxon>
    </lineage>
</organism>
<dbReference type="AlphaFoldDB" id="A0A1X6NR42"/>
<keyword evidence="4" id="KW-1185">Reference proteome</keyword>
<keyword evidence="2" id="KW-0472">Membrane</keyword>
<feature type="region of interest" description="Disordered" evidence="1">
    <location>
        <begin position="259"/>
        <end position="278"/>
    </location>
</feature>
<gene>
    <name evidence="3" type="ORF">BU14_0608s0019</name>
</gene>
<evidence type="ECO:0000256" key="2">
    <source>
        <dbReference type="SAM" id="Phobius"/>
    </source>
</evidence>
<feature type="transmembrane region" description="Helical" evidence="2">
    <location>
        <begin position="63"/>
        <end position="86"/>
    </location>
</feature>
<dbReference type="EMBL" id="KV919174">
    <property type="protein sequence ID" value="OSX71074.1"/>
    <property type="molecule type" value="Genomic_DNA"/>
</dbReference>
<dbReference type="Proteomes" id="UP000218209">
    <property type="component" value="Unassembled WGS sequence"/>
</dbReference>
<protein>
    <submittedName>
        <fullName evidence="3">Uncharacterized protein</fullName>
    </submittedName>
</protein>
<evidence type="ECO:0000256" key="1">
    <source>
        <dbReference type="SAM" id="MobiDB-lite"/>
    </source>
</evidence>
<keyword evidence="2" id="KW-1133">Transmembrane helix</keyword>
<keyword evidence="2" id="KW-0812">Transmembrane</keyword>
<evidence type="ECO:0000313" key="3">
    <source>
        <dbReference type="EMBL" id="OSX71074.1"/>
    </source>
</evidence>
<name>A0A1X6NR42_PORUM</name>